<evidence type="ECO:0000256" key="1">
    <source>
        <dbReference type="ARBA" id="ARBA00004240"/>
    </source>
</evidence>
<dbReference type="InterPro" id="IPR002347">
    <property type="entry name" value="SDR_fam"/>
</dbReference>
<dbReference type="InterPro" id="IPR045022">
    <property type="entry name" value="KDSR-like"/>
</dbReference>
<keyword evidence="8" id="KW-0443">Lipid metabolism</keyword>
<protein>
    <recommendedName>
        <fullName evidence="9">3-dehydrosphinganine reductase</fullName>
        <ecNumber evidence="9">1.1.1.102</ecNumber>
    </recommendedName>
</protein>
<evidence type="ECO:0000256" key="7">
    <source>
        <dbReference type="ARBA" id="ARBA00023002"/>
    </source>
</evidence>
<keyword evidence="4" id="KW-0256">Endoplasmic reticulum</keyword>
<proteinExistence type="predicted"/>
<reference evidence="12" key="2">
    <citation type="journal article" date="2019" name="IMA Fungus">
        <title>Genome sequencing and comparison of five Tilletia species to identify candidate genes for the detection of regulated species infecting wheat.</title>
        <authorList>
            <person name="Nguyen H.D.T."/>
            <person name="Sultana T."/>
            <person name="Kesanakurti P."/>
            <person name="Hambleton S."/>
        </authorList>
    </citation>
    <scope>NUCLEOTIDE SEQUENCE</scope>
    <source>
        <strain evidence="12">DAOMC 236416</strain>
    </source>
</reference>
<comment type="subcellular location">
    <subcellularLocation>
        <location evidence="1">Endoplasmic reticulum</location>
    </subcellularLocation>
</comment>
<dbReference type="EC" id="1.1.1.102" evidence="9"/>
<dbReference type="SUPFAM" id="SSF51735">
    <property type="entry name" value="NAD(P)-binding Rossmann-fold domains"/>
    <property type="match status" value="1"/>
</dbReference>
<evidence type="ECO:0000256" key="11">
    <source>
        <dbReference type="ARBA" id="ARBA00048930"/>
    </source>
</evidence>
<dbReference type="FunFam" id="3.40.50.720:FF:000468">
    <property type="entry name" value="Short-chain dehydrogenase, putative"/>
    <property type="match status" value="1"/>
</dbReference>
<sequence length="351" mass="37254">MTSITSPLVATALVLLLSIVLPAAMSIFKAKWTPANKHIFVSGGSQGLGLALAKLLASQGASVTICSRTQSKLDSALKEIQEASRPASTAQGKAGPQVHRAISADLSTFAGAKEAFEKAVQGPDGSVPDAVFCCAGGAKPGYFIQQTEEDFEAGMRTDYWTALSTAHAAANVMVRAPPSTSGPRKIVLVSSMLGLFGLVGYSQYTPMKHAIRGLAESLRSEFILYGIDVHAYFPATILSPGFEIENQTKPTITKEIEGTDEALTPEVCAAGLLKGVRRGNFIITTDFLTDLFRSTSVGGATPGNGVLDVFKTFIGLIAIPIWRIFVADRSIRNYRSQHRTELGLSSSPQSL</sequence>
<dbReference type="GO" id="GO:0047560">
    <property type="term" value="F:3-dehydrosphinganine reductase activity"/>
    <property type="evidence" value="ECO:0007669"/>
    <property type="project" value="UniProtKB-EC"/>
</dbReference>
<dbReference type="PANTHER" id="PTHR43550:SF3">
    <property type="entry name" value="3-KETODIHYDROSPHINGOSINE REDUCTASE"/>
    <property type="match status" value="1"/>
</dbReference>
<evidence type="ECO:0000256" key="4">
    <source>
        <dbReference type="ARBA" id="ARBA00022824"/>
    </source>
</evidence>
<dbReference type="PANTHER" id="PTHR43550">
    <property type="entry name" value="3-KETODIHYDROSPHINGOSINE REDUCTASE"/>
    <property type="match status" value="1"/>
</dbReference>
<dbReference type="PRINTS" id="PR00081">
    <property type="entry name" value="GDHRDH"/>
</dbReference>
<dbReference type="GO" id="GO:0030148">
    <property type="term" value="P:sphingolipid biosynthetic process"/>
    <property type="evidence" value="ECO:0007669"/>
    <property type="project" value="InterPro"/>
</dbReference>
<evidence type="ECO:0000256" key="10">
    <source>
        <dbReference type="ARBA" id="ARBA00044737"/>
    </source>
</evidence>
<dbReference type="CDD" id="cd08939">
    <property type="entry name" value="KDSR-like_SDR_c"/>
    <property type="match status" value="1"/>
</dbReference>
<organism evidence="12 13">
    <name type="scientific">Tilletia indica</name>
    <dbReference type="NCBI Taxonomy" id="43049"/>
    <lineage>
        <taxon>Eukaryota</taxon>
        <taxon>Fungi</taxon>
        <taxon>Dikarya</taxon>
        <taxon>Basidiomycota</taxon>
        <taxon>Ustilaginomycotina</taxon>
        <taxon>Exobasidiomycetes</taxon>
        <taxon>Tilletiales</taxon>
        <taxon>Tilletiaceae</taxon>
        <taxon>Tilletia</taxon>
    </lineage>
</organism>
<evidence type="ECO:0000256" key="3">
    <source>
        <dbReference type="ARBA" id="ARBA00004991"/>
    </source>
</evidence>
<comment type="function">
    <text evidence="10">Catalyzes the reduction of 3'-oxosphinganine (3-ketodihydrosphingosine/KDS) to sphinganine (dihydrosphingosine/DHS), the second step of de novo sphingolipid biosynthesis.</text>
</comment>
<keyword evidence="6" id="KW-0746">Sphingolipid metabolism</keyword>
<keyword evidence="7" id="KW-0560">Oxidoreductase</keyword>
<evidence type="ECO:0000256" key="8">
    <source>
        <dbReference type="ARBA" id="ARBA00023098"/>
    </source>
</evidence>
<evidence type="ECO:0000256" key="5">
    <source>
        <dbReference type="ARBA" id="ARBA00022857"/>
    </source>
</evidence>
<keyword evidence="13" id="KW-1185">Reference proteome</keyword>
<name>A0A177TVE8_9BASI</name>
<dbReference type="GO" id="GO:0006666">
    <property type="term" value="P:3-keto-sphinganine metabolic process"/>
    <property type="evidence" value="ECO:0007669"/>
    <property type="project" value="InterPro"/>
</dbReference>
<comment type="caution">
    <text evidence="12">The sequence shown here is derived from an EMBL/GenBank/DDBJ whole genome shotgun (WGS) entry which is preliminary data.</text>
</comment>
<dbReference type="EMBL" id="LWDF02000703">
    <property type="protein sequence ID" value="KAE8244152.1"/>
    <property type="molecule type" value="Genomic_DNA"/>
</dbReference>
<keyword evidence="5" id="KW-0521">NADP</keyword>
<dbReference type="Pfam" id="PF00106">
    <property type="entry name" value="adh_short"/>
    <property type="match status" value="1"/>
</dbReference>
<comment type="pathway">
    <text evidence="3">Sphingolipid metabolism.</text>
</comment>
<dbReference type="Proteomes" id="UP000077521">
    <property type="component" value="Unassembled WGS sequence"/>
</dbReference>
<evidence type="ECO:0000256" key="2">
    <source>
        <dbReference type="ARBA" id="ARBA00004760"/>
    </source>
</evidence>
<evidence type="ECO:0000313" key="12">
    <source>
        <dbReference type="EMBL" id="KAE8244152.1"/>
    </source>
</evidence>
<dbReference type="InterPro" id="IPR036291">
    <property type="entry name" value="NAD(P)-bd_dom_sf"/>
</dbReference>
<evidence type="ECO:0000256" key="6">
    <source>
        <dbReference type="ARBA" id="ARBA00022919"/>
    </source>
</evidence>
<dbReference type="GO" id="GO:0005789">
    <property type="term" value="C:endoplasmic reticulum membrane"/>
    <property type="evidence" value="ECO:0007669"/>
    <property type="project" value="TreeGrafter"/>
</dbReference>
<comment type="catalytic activity">
    <reaction evidence="11">
        <text>sphinganine + NADP(+) = 3-oxosphinganine + NADPH + H(+)</text>
        <dbReference type="Rhea" id="RHEA:22640"/>
        <dbReference type="ChEBI" id="CHEBI:15378"/>
        <dbReference type="ChEBI" id="CHEBI:57783"/>
        <dbReference type="ChEBI" id="CHEBI:57817"/>
        <dbReference type="ChEBI" id="CHEBI:58299"/>
        <dbReference type="ChEBI" id="CHEBI:58349"/>
        <dbReference type="EC" id="1.1.1.102"/>
    </reaction>
    <physiologicalReaction direction="right-to-left" evidence="11">
        <dbReference type="Rhea" id="RHEA:22642"/>
    </physiologicalReaction>
</comment>
<reference evidence="12" key="1">
    <citation type="submission" date="2016-04" db="EMBL/GenBank/DDBJ databases">
        <authorList>
            <person name="Nguyen H.D."/>
            <person name="Samba Siva P."/>
            <person name="Cullis J."/>
            <person name="Levesque C.A."/>
            <person name="Hambleton S."/>
        </authorList>
    </citation>
    <scope>NUCLEOTIDE SEQUENCE</scope>
    <source>
        <strain evidence="12">DAOMC 236416</strain>
    </source>
</reference>
<dbReference type="Gene3D" id="3.40.50.720">
    <property type="entry name" value="NAD(P)-binding Rossmann-like Domain"/>
    <property type="match status" value="1"/>
</dbReference>
<comment type="pathway">
    <text evidence="2">Lipid metabolism; sphingolipid metabolism.</text>
</comment>
<evidence type="ECO:0000256" key="9">
    <source>
        <dbReference type="ARBA" id="ARBA00026112"/>
    </source>
</evidence>
<evidence type="ECO:0000313" key="13">
    <source>
        <dbReference type="Proteomes" id="UP000077521"/>
    </source>
</evidence>
<gene>
    <name evidence="12" type="ORF">A4X13_0g6794</name>
</gene>
<accession>A0A177TVE8</accession>
<dbReference type="AlphaFoldDB" id="A0A177TVE8"/>